<keyword evidence="1" id="KW-0812">Transmembrane</keyword>
<dbReference type="Pfam" id="PF20077">
    <property type="entry name" value="CcmD_alt"/>
    <property type="match status" value="1"/>
</dbReference>
<accession>A0A4Q1DEL6</accession>
<gene>
    <name evidence="3" type="ORF">ESB13_10245</name>
</gene>
<dbReference type="AlphaFoldDB" id="A0A4Q1DEL6"/>
<reference evidence="3 4" key="1">
    <citation type="submission" date="2019-01" db="EMBL/GenBank/DDBJ databases">
        <title>Filimonas sp. strain TTM-71.</title>
        <authorList>
            <person name="Chen W.-M."/>
        </authorList>
    </citation>
    <scope>NUCLEOTIDE SEQUENCE [LARGE SCALE GENOMIC DNA]</scope>
    <source>
        <strain evidence="3 4">TTM-71</strain>
    </source>
</reference>
<name>A0A4Q1DEL6_9BACT</name>
<dbReference type="EMBL" id="SDHZ01000001">
    <property type="protein sequence ID" value="RXK87133.1"/>
    <property type="molecule type" value="Genomic_DNA"/>
</dbReference>
<evidence type="ECO:0000313" key="4">
    <source>
        <dbReference type="Proteomes" id="UP000290545"/>
    </source>
</evidence>
<keyword evidence="1" id="KW-1133">Transmembrane helix</keyword>
<dbReference type="NCBIfam" id="TIGR04391">
    <property type="entry name" value="CcmD_alt_fam"/>
    <property type="match status" value="1"/>
</dbReference>
<comment type="caution">
    <text evidence="3">The sequence shown here is derived from an EMBL/GenBank/DDBJ whole genome shotgun (WGS) entry which is preliminary data.</text>
</comment>
<proteinExistence type="predicted"/>
<evidence type="ECO:0000313" key="3">
    <source>
        <dbReference type="EMBL" id="RXK87133.1"/>
    </source>
</evidence>
<feature type="transmembrane region" description="Helical" evidence="1">
    <location>
        <begin position="41"/>
        <end position="61"/>
    </location>
</feature>
<dbReference type="Proteomes" id="UP000290545">
    <property type="component" value="Unassembled WGS sequence"/>
</dbReference>
<dbReference type="InterPro" id="IPR030888">
    <property type="entry name" value="Put_ccm"/>
</dbReference>
<keyword evidence="2" id="KW-0732">Signal</keyword>
<organism evidence="3 4">
    <name type="scientific">Filimonas effusa</name>
    <dbReference type="NCBI Taxonomy" id="2508721"/>
    <lineage>
        <taxon>Bacteria</taxon>
        <taxon>Pseudomonadati</taxon>
        <taxon>Bacteroidota</taxon>
        <taxon>Chitinophagia</taxon>
        <taxon>Chitinophagales</taxon>
        <taxon>Chitinophagaceae</taxon>
        <taxon>Filimonas</taxon>
    </lineage>
</organism>
<evidence type="ECO:0000256" key="2">
    <source>
        <dbReference type="SAM" id="SignalP"/>
    </source>
</evidence>
<keyword evidence="4" id="KW-1185">Reference proteome</keyword>
<evidence type="ECO:0000256" key="1">
    <source>
        <dbReference type="SAM" id="Phobius"/>
    </source>
</evidence>
<keyword evidence="1" id="KW-0472">Membrane</keyword>
<protein>
    <submittedName>
        <fullName evidence="3">CcmD family protein</fullName>
    </submittedName>
</protein>
<feature type="chain" id="PRO_5020187044" evidence="2">
    <location>
        <begin position="23"/>
        <end position="76"/>
    </location>
</feature>
<dbReference type="RefSeq" id="WP_129002883.1">
    <property type="nucleotide sequence ID" value="NZ_SDHZ01000001.1"/>
</dbReference>
<feature type="signal peptide" evidence="2">
    <location>
        <begin position="1"/>
        <end position="22"/>
    </location>
</feature>
<sequence>MDKIRRIAVMLAGCFMSLAAMAQEVAAPAAENDLMRSNGKLYVVVAVVVTIVTGIFIYLLNLDRKISRLEKELSSK</sequence>